<comment type="caution">
    <text evidence="1">The sequence shown here is derived from an EMBL/GenBank/DDBJ whole genome shotgun (WGS) entry which is preliminary data.</text>
</comment>
<keyword evidence="2" id="KW-1185">Reference proteome</keyword>
<evidence type="ECO:0000313" key="1">
    <source>
        <dbReference type="EMBL" id="GFY69788.1"/>
    </source>
</evidence>
<accession>A0A8X6YCJ9</accession>
<gene>
    <name evidence="1" type="ORF">TNIN_364321</name>
</gene>
<dbReference type="AlphaFoldDB" id="A0A8X6YCJ9"/>
<name>A0A8X6YCJ9_9ARAC</name>
<sequence>MLSETWLRNEELVELEDFKRITQNRPPGINREGGVAIYQNVRESQHEFNGNHDDFVRRNTQTKSNLGHICDTTCTLPNGKPIVVTAYISVNQNVTDIIDYINETLLAYTEGD</sequence>
<evidence type="ECO:0000313" key="2">
    <source>
        <dbReference type="Proteomes" id="UP000886998"/>
    </source>
</evidence>
<dbReference type="EMBL" id="BMAV01017808">
    <property type="protein sequence ID" value="GFY69788.1"/>
    <property type="molecule type" value="Genomic_DNA"/>
</dbReference>
<dbReference type="Proteomes" id="UP000886998">
    <property type="component" value="Unassembled WGS sequence"/>
</dbReference>
<reference evidence="1" key="1">
    <citation type="submission" date="2020-08" db="EMBL/GenBank/DDBJ databases">
        <title>Multicomponent nature underlies the extraordinary mechanical properties of spider dragline silk.</title>
        <authorList>
            <person name="Kono N."/>
            <person name="Nakamura H."/>
            <person name="Mori M."/>
            <person name="Yoshida Y."/>
            <person name="Ohtoshi R."/>
            <person name="Malay A.D."/>
            <person name="Moran D.A.P."/>
            <person name="Tomita M."/>
            <person name="Numata K."/>
            <person name="Arakawa K."/>
        </authorList>
    </citation>
    <scope>NUCLEOTIDE SEQUENCE</scope>
</reference>
<proteinExistence type="predicted"/>
<protein>
    <submittedName>
        <fullName evidence="1">Uncharacterized protein</fullName>
    </submittedName>
</protein>
<organism evidence="1 2">
    <name type="scientific">Trichonephila inaurata madagascariensis</name>
    <dbReference type="NCBI Taxonomy" id="2747483"/>
    <lineage>
        <taxon>Eukaryota</taxon>
        <taxon>Metazoa</taxon>
        <taxon>Ecdysozoa</taxon>
        <taxon>Arthropoda</taxon>
        <taxon>Chelicerata</taxon>
        <taxon>Arachnida</taxon>
        <taxon>Araneae</taxon>
        <taxon>Araneomorphae</taxon>
        <taxon>Entelegynae</taxon>
        <taxon>Araneoidea</taxon>
        <taxon>Nephilidae</taxon>
        <taxon>Trichonephila</taxon>
        <taxon>Trichonephila inaurata</taxon>
    </lineage>
</organism>
<dbReference type="OrthoDB" id="6141723at2759"/>